<protein>
    <submittedName>
        <fullName evidence="1">Uncharacterized protein</fullName>
    </submittedName>
</protein>
<gene>
    <name evidence="1" type="ORF">RR48_07529</name>
</gene>
<accession>A0A194RRP9</accession>
<name>A0A194RRP9_PAPMA</name>
<dbReference type="InParanoid" id="A0A194RRP9"/>
<proteinExistence type="predicted"/>
<dbReference type="Proteomes" id="UP000053240">
    <property type="component" value="Unassembled WGS sequence"/>
</dbReference>
<organism evidence="1 2">
    <name type="scientific">Papilio machaon</name>
    <name type="common">Old World swallowtail butterfly</name>
    <dbReference type="NCBI Taxonomy" id="76193"/>
    <lineage>
        <taxon>Eukaryota</taxon>
        <taxon>Metazoa</taxon>
        <taxon>Ecdysozoa</taxon>
        <taxon>Arthropoda</taxon>
        <taxon>Hexapoda</taxon>
        <taxon>Insecta</taxon>
        <taxon>Pterygota</taxon>
        <taxon>Neoptera</taxon>
        <taxon>Endopterygota</taxon>
        <taxon>Lepidoptera</taxon>
        <taxon>Glossata</taxon>
        <taxon>Ditrysia</taxon>
        <taxon>Papilionoidea</taxon>
        <taxon>Papilionidae</taxon>
        <taxon>Papilioninae</taxon>
        <taxon>Papilio</taxon>
    </lineage>
</organism>
<dbReference type="AlphaFoldDB" id="A0A194RRP9"/>
<keyword evidence="2" id="KW-1185">Reference proteome</keyword>
<evidence type="ECO:0000313" key="2">
    <source>
        <dbReference type="Proteomes" id="UP000053240"/>
    </source>
</evidence>
<dbReference type="EMBL" id="KQ459765">
    <property type="protein sequence ID" value="KPJ20064.1"/>
    <property type="molecule type" value="Genomic_DNA"/>
</dbReference>
<evidence type="ECO:0000313" key="1">
    <source>
        <dbReference type="EMBL" id="KPJ20064.1"/>
    </source>
</evidence>
<sequence length="67" mass="7564">MERCMILCSPAELARWQLPIPYTVAWNKREVARERNRRAAFARAASRRRVSAVCGAASQLDTGGHYS</sequence>
<reference evidence="1 2" key="1">
    <citation type="journal article" date="2015" name="Nat. Commun.">
        <title>Outbred genome sequencing and CRISPR/Cas9 gene editing in butterflies.</title>
        <authorList>
            <person name="Li X."/>
            <person name="Fan D."/>
            <person name="Zhang W."/>
            <person name="Liu G."/>
            <person name="Zhang L."/>
            <person name="Zhao L."/>
            <person name="Fang X."/>
            <person name="Chen L."/>
            <person name="Dong Y."/>
            <person name="Chen Y."/>
            <person name="Ding Y."/>
            <person name="Zhao R."/>
            <person name="Feng M."/>
            <person name="Zhu Y."/>
            <person name="Feng Y."/>
            <person name="Jiang X."/>
            <person name="Zhu D."/>
            <person name="Xiang H."/>
            <person name="Feng X."/>
            <person name="Li S."/>
            <person name="Wang J."/>
            <person name="Zhang G."/>
            <person name="Kronforst M.R."/>
            <person name="Wang W."/>
        </authorList>
    </citation>
    <scope>NUCLEOTIDE SEQUENCE [LARGE SCALE GENOMIC DNA]</scope>
    <source>
        <strain evidence="1">Ya'a_city_454_Pm</strain>
        <tissue evidence="1">Whole body</tissue>
    </source>
</reference>